<protein>
    <submittedName>
        <fullName evidence="8">4-hydroxy-2-oxo-heptane-1,7-dioate aldolase</fullName>
    </submittedName>
</protein>
<comment type="caution">
    <text evidence="8">The sequence shown here is derived from an EMBL/GenBank/DDBJ whole genome shotgun (WGS) entry which is preliminary data.</text>
</comment>
<comment type="similarity">
    <text evidence="2">Belongs to the HpcH/HpaI aldolase family.</text>
</comment>
<name>A0A2U2DNM7_9HYPH</name>
<keyword evidence="9" id="KW-1185">Reference proteome</keyword>
<dbReference type="PANTHER" id="PTHR30502:SF4">
    <property type="entry name" value="5-KETO-4-DEOXY-D-GLUCARATE ALDOLASE"/>
    <property type="match status" value="1"/>
</dbReference>
<evidence type="ECO:0000313" key="9">
    <source>
        <dbReference type="Proteomes" id="UP000245252"/>
    </source>
</evidence>
<dbReference type="InterPro" id="IPR005000">
    <property type="entry name" value="Aldolase/citrate-lyase_domain"/>
</dbReference>
<dbReference type="GO" id="GO:0046872">
    <property type="term" value="F:metal ion binding"/>
    <property type="evidence" value="ECO:0007669"/>
    <property type="project" value="UniProtKB-KW"/>
</dbReference>
<dbReference type="Gene3D" id="3.20.20.60">
    <property type="entry name" value="Phosphoenolpyruvate-binding domains"/>
    <property type="match status" value="1"/>
</dbReference>
<evidence type="ECO:0000256" key="2">
    <source>
        <dbReference type="ARBA" id="ARBA00005568"/>
    </source>
</evidence>
<dbReference type="InterPro" id="IPR050251">
    <property type="entry name" value="HpcH-HpaI_aldolase"/>
</dbReference>
<evidence type="ECO:0000256" key="3">
    <source>
        <dbReference type="ARBA" id="ARBA00022723"/>
    </source>
</evidence>
<dbReference type="EMBL" id="QFBC01000008">
    <property type="protein sequence ID" value="PWE54839.1"/>
    <property type="molecule type" value="Genomic_DNA"/>
</dbReference>
<evidence type="ECO:0000259" key="7">
    <source>
        <dbReference type="Pfam" id="PF03328"/>
    </source>
</evidence>
<dbReference type="PANTHER" id="PTHR30502">
    <property type="entry name" value="2-KETO-3-DEOXY-L-RHAMNONATE ALDOLASE"/>
    <property type="match status" value="1"/>
</dbReference>
<keyword evidence="3" id="KW-0479">Metal-binding</keyword>
<dbReference type="RefSeq" id="WP_109459639.1">
    <property type="nucleotide sequence ID" value="NZ_QFBC01000008.1"/>
</dbReference>
<dbReference type="InterPro" id="IPR040442">
    <property type="entry name" value="Pyrv_kinase-like_dom_sf"/>
</dbReference>
<comment type="catalytic activity">
    <reaction evidence="6">
        <text>D-glyceraldehyde + pyruvate = 2-dehydro-3-deoxy-L-galactonate</text>
        <dbReference type="Rhea" id="RHEA:80055"/>
        <dbReference type="ChEBI" id="CHEBI:15361"/>
        <dbReference type="ChEBI" id="CHEBI:17378"/>
        <dbReference type="ChEBI" id="CHEBI:75545"/>
    </reaction>
</comment>
<dbReference type="Proteomes" id="UP000245252">
    <property type="component" value="Unassembled WGS sequence"/>
</dbReference>
<evidence type="ECO:0000256" key="5">
    <source>
        <dbReference type="ARBA" id="ARBA00023317"/>
    </source>
</evidence>
<dbReference type="FunFam" id="3.20.20.60:FF:000004">
    <property type="entry name" value="5-keto-4-deoxy-D-glucarate aldolase"/>
    <property type="match status" value="1"/>
</dbReference>
<evidence type="ECO:0000313" key="8">
    <source>
        <dbReference type="EMBL" id="PWE54839.1"/>
    </source>
</evidence>
<evidence type="ECO:0000256" key="4">
    <source>
        <dbReference type="ARBA" id="ARBA00023239"/>
    </source>
</evidence>
<sequence>MQAPRNSFKRRLLAGETQNGLWLTLGSPISSEALSLVGFDWLLFDTEHSPVDLAAVQPLLQAAAIGTAQAVVRPAWNDKVLIKRVLDMGAQTLLVPFIESPEEAAAAVAATRYPPRGLRGVAGATRASRFGLTSDYFTVADDEVAVLVQIETVGALARLEEIAAVPGVDGVFIGPSDLSASMGFLGRAGAGEVQVVLEEAAARIRAAGKAPGILATNAADALRYRGWGYRFIAGAVDLGLLLAGARAVLTEMKGSAPQHA</sequence>
<keyword evidence="5" id="KW-0670">Pyruvate</keyword>
<keyword evidence="4" id="KW-0456">Lyase</keyword>
<dbReference type="OrthoDB" id="9802624at2"/>
<organism evidence="8 9">
    <name type="scientific">Metarhizobium album</name>
    <dbReference type="NCBI Taxonomy" id="2182425"/>
    <lineage>
        <taxon>Bacteria</taxon>
        <taxon>Pseudomonadati</taxon>
        <taxon>Pseudomonadota</taxon>
        <taxon>Alphaproteobacteria</taxon>
        <taxon>Hyphomicrobiales</taxon>
        <taxon>Rhizobiaceae</taxon>
        <taxon>Metarhizobium</taxon>
    </lineage>
</organism>
<dbReference type="GO" id="GO:0016832">
    <property type="term" value="F:aldehyde-lyase activity"/>
    <property type="evidence" value="ECO:0007669"/>
    <property type="project" value="TreeGrafter"/>
</dbReference>
<reference evidence="8 9" key="1">
    <citation type="submission" date="2018-05" db="EMBL/GenBank/DDBJ databases">
        <title>The draft genome of strain NS-104.</title>
        <authorList>
            <person name="Hang P."/>
            <person name="Jiang J."/>
        </authorList>
    </citation>
    <scope>NUCLEOTIDE SEQUENCE [LARGE SCALE GENOMIC DNA]</scope>
    <source>
        <strain evidence="8 9">NS-104</strain>
    </source>
</reference>
<dbReference type="AlphaFoldDB" id="A0A2U2DNM7"/>
<gene>
    <name evidence="8" type="ORF">DEM27_18005</name>
</gene>
<evidence type="ECO:0000256" key="1">
    <source>
        <dbReference type="ARBA" id="ARBA00001968"/>
    </source>
</evidence>
<comment type="cofactor">
    <cofactor evidence="1">
        <name>a divalent metal cation</name>
        <dbReference type="ChEBI" id="CHEBI:60240"/>
    </cofactor>
</comment>
<proteinExistence type="inferred from homology"/>
<evidence type="ECO:0000256" key="6">
    <source>
        <dbReference type="ARBA" id="ARBA00045074"/>
    </source>
</evidence>
<dbReference type="Pfam" id="PF03328">
    <property type="entry name" value="HpcH_HpaI"/>
    <property type="match status" value="1"/>
</dbReference>
<accession>A0A2U2DNM7</accession>
<dbReference type="GO" id="GO:0005737">
    <property type="term" value="C:cytoplasm"/>
    <property type="evidence" value="ECO:0007669"/>
    <property type="project" value="TreeGrafter"/>
</dbReference>
<dbReference type="InterPro" id="IPR015813">
    <property type="entry name" value="Pyrv/PenolPyrv_kinase-like_dom"/>
</dbReference>
<feature type="domain" description="HpcH/HpaI aldolase/citrate lyase" evidence="7">
    <location>
        <begin position="19"/>
        <end position="241"/>
    </location>
</feature>
<dbReference type="SUPFAM" id="SSF51621">
    <property type="entry name" value="Phosphoenolpyruvate/pyruvate domain"/>
    <property type="match status" value="1"/>
</dbReference>